<gene>
    <name evidence="1" type="ordered locus">CPS_2968</name>
</gene>
<dbReference type="EMBL" id="CP000083">
    <property type="protein sequence ID" value="AAZ24068.1"/>
    <property type="molecule type" value="Genomic_DNA"/>
</dbReference>
<evidence type="ECO:0000313" key="2">
    <source>
        <dbReference type="Proteomes" id="UP000000547"/>
    </source>
</evidence>
<name>Q47ZV1_COLP3</name>
<evidence type="ECO:0000313" key="1">
    <source>
        <dbReference type="EMBL" id="AAZ24068.1"/>
    </source>
</evidence>
<organism evidence="1 2">
    <name type="scientific">Colwellia psychrerythraea (strain 34H / ATCC BAA-681)</name>
    <name type="common">Vibrio psychroerythus</name>
    <dbReference type="NCBI Taxonomy" id="167879"/>
    <lineage>
        <taxon>Bacteria</taxon>
        <taxon>Pseudomonadati</taxon>
        <taxon>Pseudomonadota</taxon>
        <taxon>Gammaproteobacteria</taxon>
        <taxon>Alteromonadales</taxon>
        <taxon>Colwelliaceae</taxon>
        <taxon>Colwellia</taxon>
    </lineage>
</organism>
<reference evidence="1" key="1">
    <citation type="journal article" date="2005" name="Proc. Natl. Acad. Sci. U.S.A.">
        <title>The psychrophilic lifestyle as revealed by the genome sequence of Colwellia psychrerythraea 34H through genomic and proteomic analyses.</title>
        <authorList>
            <person name="Methe B.A."/>
            <person name="Nelson K.E."/>
            <person name="Deming J.W."/>
            <person name="Momen B."/>
            <person name="Melamud E."/>
            <person name="Zhang X."/>
            <person name="Moult J."/>
            <person name="Madupu R."/>
            <person name="Nelson W.C."/>
            <person name="Dodson R.J."/>
            <person name="Brinkac L.M."/>
            <person name="Daugherty S.C."/>
            <person name="Durkin A.S."/>
            <person name="DeBoy R.T."/>
            <person name="Kolonay J.F."/>
            <person name="Sullivan S.A."/>
            <person name="Zhou L."/>
            <person name="Davidsen T.M."/>
            <person name="Wu M."/>
            <person name="Huston A.L."/>
            <person name="Lewis M."/>
            <person name="Weaver B."/>
            <person name="Weidman J.F."/>
            <person name="Khouri H."/>
            <person name="Utterback T.R."/>
            <person name="Feldblyum T.V."/>
            <person name="Fraser C.M."/>
        </authorList>
    </citation>
    <scope>NUCLEOTIDE SEQUENCE [LARGE SCALE GENOMIC DNA]</scope>
    <source>
        <strain evidence="1">34H</strain>
    </source>
</reference>
<proteinExistence type="predicted"/>
<dbReference type="AlphaFoldDB" id="Q47ZV1"/>
<accession>Q47ZV1</accession>
<protein>
    <submittedName>
        <fullName evidence="1">Uncharacterized protein</fullName>
    </submittedName>
</protein>
<dbReference type="HOGENOM" id="CLU_1141042_0_0_6"/>
<sequence>MVVLVLNYIINRILYYAADSKHMNIRTRAAQIRSRWLRTGFQCELTLDELEPLFSVYSENPRGKLVIIDKEQAITLKNLLSLFADEYKTYKLDAKAREQATVLHATLSRFNQPVLVNIGDIYQMIRDKLDIKRKYFTLKNANSPVTIENLILSPIKRSEYYLKLKKNAEQKMIYWRKKTLEPKFTLTQLTEQMESVGYKMISSKKGVPIRERIRIIDNEDALTLNNIEILVSIDDESRVRLNV</sequence>
<dbReference type="Proteomes" id="UP000000547">
    <property type="component" value="Chromosome"/>
</dbReference>
<dbReference type="KEGG" id="cps:CPS_2968"/>